<gene>
    <name evidence="1" type="ORF">ESZ48_05180</name>
</gene>
<evidence type="ECO:0000313" key="1">
    <source>
        <dbReference type="EMBL" id="RXJ51267.1"/>
    </source>
</evidence>
<organism evidence="1 2">
    <name type="scientific">Gelidibacter gilvus</name>
    <dbReference type="NCBI Taxonomy" id="59602"/>
    <lineage>
        <taxon>Bacteria</taxon>
        <taxon>Pseudomonadati</taxon>
        <taxon>Bacteroidota</taxon>
        <taxon>Flavobacteriia</taxon>
        <taxon>Flavobacteriales</taxon>
        <taxon>Flavobacteriaceae</taxon>
        <taxon>Gelidibacter</taxon>
    </lineage>
</organism>
<accession>A0A4Q0XKQ9</accession>
<dbReference type="EMBL" id="SDDZ01000002">
    <property type="protein sequence ID" value="RXJ51267.1"/>
    <property type="molecule type" value="Genomic_DNA"/>
</dbReference>
<dbReference type="OrthoDB" id="1121756at2"/>
<comment type="caution">
    <text evidence="1">The sequence shown here is derived from an EMBL/GenBank/DDBJ whole genome shotgun (WGS) entry which is preliminary data.</text>
</comment>
<dbReference type="PROSITE" id="PS51257">
    <property type="entry name" value="PROKAR_LIPOPROTEIN"/>
    <property type="match status" value="1"/>
</dbReference>
<dbReference type="Proteomes" id="UP000289792">
    <property type="component" value="Unassembled WGS sequence"/>
</dbReference>
<name>A0A4Q0XKQ9_9FLAO</name>
<reference evidence="1 2" key="1">
    <citation type="submission" date="2019-01" db="EMBL/GenBank/DDBJ databases">
        <title>Genome sequence of the Antarctic species Gelidibacter gilvus ACAM 158(T).</title>
        <authorList>
            <person name="Bowman J.P."/>
        </authorList>
    </citation>
    <scope>NUCLEOTIDE SEQUENCE [LARGE SCALE GENOMIC DNA]</scope>
    <source>
        <strain evidence="1 2">IC158</strain>
    </source>
</reference>
<sequence length="160" mass="18406">MKKLGITLFIATLFVSCSLSKVEKSARKTVDGNWMLNSVTYDAQGVFNTTLFDDVTTSCFEDSQWFFRSNNSTGTYNIINPDCSTGVRYYRWAANEIGKDTGDFEFTMKFTDEKKKDLQGKTGFRMKMKYLDDNSMQITQTIQFEGKPFNINLNFTRTTL</sequence>
<protein>
    <submittedName>
        <fullName evidence="1">Lipocalin</fullName>
    </submittedName>
</protein>
<dbReference type="AlphaFoldDB" id="A0A4Q0XKQ9"/>
<evidence type="ECO:0000313" key="2">
    <source>
        <dbReference type="Proteomes" id="UP000289792"/>
    </source>
</evidence>
<dbReference type="RefSeq" id="WP_129016265.1">
    <property type="nucleotide sequence ID" value="NZ_SDDZ01000002.1"/>
</dbReference>
<proteinExistence type="predicted"/>
<keyword evidence="2" id="KW-1185">Reference proteome</keyword>